<comment type="subcellular location">
    <subcellularLocation>
        <location evidence="1">Membrane</location>
        <topology evidence="1">Single-pass membrane protein</topology>
    </subcellularLocation>
</comment>
<comment type="caution">
    <text evidence="7">The sequence shown here is derived from an EMBL/GenBank/DDBJ whole genome shotgun (WGS) entry which is preliminary data.</text>
</comment>
<gene>
    <name evidence="7" type="ORF">AWRI4233_LOCUS6933</name>
</gene>
<dbReference type="InterPro" id="IPR029208">
    <property type="entry name" value="COX14"/>
</dbReference>
<dbReference type="EMBL" id="CAIJEO010000008">
    <property type="protein sequence ID" value="CAD0098109.1"/>
    <property type="molecule type" value="Genomic_DNA"/>
</dbReference>
<dbReference type="OrthoDB" id="4205486at2759"/>
<reference evidence="7" key="1">
    <citation type="submission" date="2020-06" db="EMBL/GenBank/DDBJ databases">
        <authorList>
            <person name="Onetto C."/>
        </authorList>
    </citation>
    <scope>NUCLEOTIDE SEQUENCE</scope>
</reference>
<organism evidence="7 8">
    <name type="scientific">Aureobasidium mustum</name>
    <dbReference type="NCBI Taxonomy" id="2773714"/>
    <lineage>
        <taxon>Eukaryota</taxon>
        <taxon>Fungi</taxon>
        <taxon>Dikarya</taxon>
        <taxon>Ascomycota</taxon>
        <taxon>Pezizomycotina</taxon>
        <taxon>Dothideomycetes</taxon>
        <taxon>Dothideomycetidae</taxon>
        <taxon>Dothideales</taxon>
        <taxon>Saccotheciaceae</taxon>
        <taxon>Aureobasidium</taxon>
    </lineage>
</organism>
<evidence type="ECO:0000256" key="2">
    <source>
        <dbReference type="ARBA" id="ARBA00022692"/>
    </source>
</evidence>
<evidence type="ECO:0000256" key="4">
    <source>
        <dbReference type="ARBA" id="ARBA00023136"/>
    </source>
</evidence>
<evidence type="ECO:0000256" key="3">
    <source>
        <dbReference type="ARBA" id="ARBA00022989"/>
    </source>
</evidence>
<protein>
    <submittedName>
        <fullName evidence="7">Uncharacterized protein</fullName>
    </submittedName>
</protein>
<dbReference type="Proteomes" id="UP000714618">
    <property type="component" value="Unassembled WGS sequence"/>
</dbReference>
<evidence type="ECO:0000256" key="6">
    <source>
        <dbReference type="SAM" id="Phobius"/>
    </source>
</evidence>
<accession>A0A9N8K3T9</accession>
<keyword evidence="3 6" id="KW-1133">Transmembrane helix</keyword>
<name>A0A9N8K3T9_9PEZI</name>
<proteinExistence type="predicted"/>
<evidence type="ECO:0000313" key="8">
    <source>
        <dbReference type="Proteomes" id="UP000714618"/>
    </source>
</evidence>
<sequence>MARSAKDATRFTATTPYASAKPQGQFTPAPVHMGHAAPSGETPQQKIARLRAAAARARTGKESNFDAVVRVGRKWADRAHRVTAYSLIGLDRYALHIIPSSSRRRQQNTQEDLEMLTLISTVVCGVTASFAIGDMLMHNRKKRNEWLADQQAKHKVKIDEARVAFNQGTADEDQILLLNQERTKVEAAELQKKQPGMISRIFSSAPKEEPQGGNLGAAARAAAGDAVCEVRETATAAKEKVKDLGIVKAVEDKVEEHKWQKPQAVGSEAVIGGPLDREAAASVLAVQEKSKSWTNWLLRR</sequence>
<feature type="compositionally biased region" description="Polar residues" evidence="5">
    <location>
        <begin position="11"/>
        <end position="26"/>
    </location>
</feature>
<dbReference type="Pfam" id="PF14880">
    <property type="entry name" value="COX14"/>
    <property type="match status" value="1"/>
</dbReference>
<evidence type="ECO:0000256" key="5">
    <source>
        <dbReference type="SAM" id="MobiDB-lite"/>
    </source>
</evidence>
<evidence type="ECO:0000313" key="7">
    <source>
        <dbReference type="EMBL" id="CAD0098109.1"/>
    </source>
</evidence>
<keyword evidence="8" id="KW-1185">Reference proteome</keyword>
<keyword evidence="4 6" id="KW-0472">Membrane</keyword>
<dbReference type="AlphaFoldDB" id="A0A9N8K3T9"/>
<feature type="transmembrane region" description="Helical" evidence="6">
    <location>
        <begin position="115"/>
        <end position="133"/>
    </location>
</feature>
<feature type="region of interest" description="Disordered" evidence="5">
    <location>
        <begin position="1"/>
        <end position="43"/>
    </location>
</feature>
<keyword evidence="2 6" id="KW-0812">Transmembrane</keyword>
<dbReference type="GO" id="GO:0016020">
    <property type="term" value="C:membrane"/>
    <property type="evidence" value="ECO:0007669"/>
    <property type="project" value="UniProtKB-SubCell"/>
</dbReference>
<evidence type="ECO:0000256" key="1">
    <source>
        <dbReference type="ARBA" id="ARBA00004167"/>
    </source>
</evidence>